<protein>
    <submittedName>
        <fullName evidence="5">Uncharacterized protein</fullName>
    </submittedName>
</protein>
<dbReference type="InterPro" id="IPR042098">
    <property type="entry name" value="TauD-like_sf"/>
</dbReference>
<evidence type="ECO:0000313" key="6">
    <source>
        <dbReference type="Proteomes" id="UP000018817"/>
    </source>
</evidence>
<evidence type="ECO:0000259" key="3">
    <source>
        <dbReference type="Pfam" id="PF02668"/>
    </source>
</evidence>
<name>W2QC29_PHYN3</name>
<dbReference type="InterPro" id="IPR049203">
    <property type="entry name" value="DUF6818"/>
</dbReference>
<gene>
    <name evidence="5" type="ORF">PPTG_22694</name>
</gene>
<dbReference type="Pfam" id="PF02668">
    <property type="entry name" value="TauD"/>
    <property type="match status" value="1"/>
</dbReference>
<dbReference type="Pfam" id="PF20681">
    <property type="entry name" value="DUF6818"/>
    <property type="match status" value="1"/>
</dbReference>
<dbReference type="PANTHER" id="PTHR37285:SF5">
    <property type="entry name" value="SPORE WALL MATURATION PROTEIN DIT1"/>
    <property type="match status" value="1"/>
</dbReference>
<dbReference type="InterPro" id="IPR007817">
    <property type="entry name" value="Isocyanide_synthase_DIT1"/>
</dbReference>
<evidence type="ECO:0000313" key="5">
    <source>
        <dbReference type="EMBL" id="ETN10743.1"/>
    </source>
</evidence>
<dbReference type="AlphaFoldDB" id="W2QC29"/>
<dbReference type="VEuPathDB" id="FungiDB:PPTG_22694"/>
<evidence type="ECO:0000259" key="4">
    <source>
        <dbReference type="Pfam" id="PF20681"/>
    </source>
</evidence>
<dbReference type="GeneID" id="20191293"/>
<accession>W2QC29</accession>
<dbReference type="RefSeq" id="XP_008904063.1">
    <property type="nucleotide sequence ID" value="XM_008905815.1"/>
</dbReference>
<feature type="region of interest" description="Disordered" evidence="2">
    <location>
        <begin position="443"/>
        <end position="529"/>
    </location>
</feature>
<feature type="compositionally biased region" description="Polar residues" evidence="2">
    <location>
        <begin position="454"/>
        <end position="464"/>
    </location>
</feature>
<sequence>MAPNFDQGPYPHDVQPASTLWTEDEYTKVWEHFLDKFAAIQSRFPAPIDRFEEEGRAKMQKIVMRMIERRAPITLVLPAFPFKSPNSTDKVLGKLPDRAEELSMERLERFCREVEEAYPPGCKMVIFSDGRVFNDLLGVSLSDLRAFENEMQAMVKEAGHTHIYFDSMDNYVKNVDDPIPEILERFNVLHMDFDTRIKTEAAIRNTYCSFCKFLERDLAQQWVGMSRSAMKRSCGKIAKQMMHRNVGFSALVDDSYPDALRISIHQYDNAGPKFGIHLIPQKSGKPRTPWHSMAKLTGSSNYKLSEVQRLLTLVGKFLPLGEDEWERLATSYNSNRSRGISERDYESLRRKFKLLYSTRKPTGVADMPPHIKEAKILKKSIDDKPDFSFDFEGDDDIGNTKASATSLHSAIYLRDVLIDDPTTQVGSMDDLLDPDAVCEGLEAFAGTPRPSPVCTRSSQRQLRSTGLPKPNVPHASTSSVNSVEKTSSGRARDADESTRYLTSSNRLGGGNLAEFRNTAGRKRDDDNDDDLFEASYAKVKREKATKMATQLKKRLSKLETGSTAMGNNIIELMMLMREDSERRGEAWRADEDQRRRDEVAAREALRHAGKLEAEESNQKDEDADFVTEALQKRLYSDEFCYWHRWVKGEFVIVDNVSQLHARSKLGMGGRHMRRIHFS</sequence>
<dbReference type="EMBL" id="KI669581">
    <property type="protein sequence ID" value="ETN10743.1"/>
    <property type="molecule type" value="Genomic_DNA"/>
</dbReference>
<evidence type="ECO:0000256" key="1">
    <source>
        <dbReference type="ARBA" id="ARBA00023002"/>
    </source>
</evidence>
<feature type="compositionally biased region" description="Polar residues" evidence="2">
    <location>
        <begin position="474"/>
        <end position="489"/>
    </location>
</feature>
<dbReference type="Pfam" id="PF05141">
    <property type="entry name" value="DIT1_PvcA"/>
    <property type="match status" value="1"/>
</dbReference>
<feature type="domain" description="TauD/TfdA-like" evidence="3">
    <location>
        <begin position="579"/>
        <end position="675"/>
    </location>
</feature>
<dbReference type="SUPFAM" id="SSF51197">
    <property type="entry name" value="Clavaminate synthase-like"/>
    <property type="match status" value="1"/>
</dbReference>
<evidence type="ECO:0000256" key="2">
    <source>
        <dbReference type="SAM" id="MobiDB-lite"/>
    </source>
</evidence>
<dbReference type="InterPro" id="IPR003819">
    <property type="entry name" value="TauD/TfdA-like"/>
</dbReference>
<keyword evidence="1" id="KW-0560">Oxidoreductase</keyword>
<proteinExistence type="predicted"/>
<dbReference type="GO" id="GO:0016491">
    <property type="term" value="F:oxidoreductase activity"/>
    <property type="evidence" value="ECO:0007669"/>
    <property type="project" value="UniProtKB-KW"/>
</dbReference>
<organism evidence="5 6">
    <name type="scientific">Phytophthora nicotianae (strain INRA-310)</name>
    <name type="common">Phytophthora parasitica</name>
    <dbReference type="NCBI Taxonomy" id="761204"/>
    <lineage>
        <taxon>Eukaryota</taxon>
        <taxon>Sar</taxon>
        <taxon>Stramenopiles</taxon>
        <taxon>Oomycota</taxon>
        <taxon>Peronosporomycetes</taxon>
        <taxon>Peronosporales</taxon>
        <taxon>Peronosporaceae</taxon>
        <taxon>Phytophthora</taxon>
    </lineage>
</organism>
<reference evidence="5 6" key="2">
    <citation type="submission" date="2013-11" db="EMBL/GenBank/DDBJ databases">
        <title>The Genome Sequence of Phytophthora parasitica INRA-310.</title>
        <authorList>
            <consortium name="The Broad Institute Genomics Platform"/>
            <person name="Russ C."/>
            <person name="Tyler B."/>
            <person name="Panabieres F."/>
            <person name="Shan W."/>
            <person name="Tripathy S."/>
            <person name="Grunwald N."/>
            <person name="Machado M."/>
            <person name="Johnson C.S."/>
            <person name="Arredondo F."/>
            <person name="Hong C."/>
            <person name="Coffey M."/>
            <person name="Young S.K."/>
            <person name="Zeng Q."/>
            <person name="Gargeya S."/>
            <person name="Fitzgerald M."/>
            <person name="Abouelleil A."/>
            <person name="Alvarado L."/>
            <person name="Chapman S.B."/>
            <person name="Gainer-Dewar J."/>
            <person name="Goldberg J."/>
            <person name="Griggs A."/>
            <person name="Gujja S."/>
            <person name="Hansen M."/>
            <person name="Howarth C."/>
            <person name="Imamovic A."/>
            <person name="Ireland A."/>
            <person name="Larimer J."/>
            <person name="McCowan C."/>
            <person name="Murphy C."/>
            <person name="Pearson M."/>
            <person name="Poon T.W."/>
            <person name="Priest M."/>
            <person name="Roberts A."/>
            <person name="Saif S."/>
            <person name="Shea T."/>
            <person name="Sykes S."/>
            <person name="Wortman J."/>
            <person name="Nusbaum C."/>
            <person name="Birren B."/>
        </authorList>
    </citation>
    <scope>NUCLEOTIDE SEQUENCE [LARGE SCALE GENOMIC DNA]</scope>
    <source>
        <strain evidence="5 6">INRA-310</strain>
    </source>
</reference>
<feature type="domain" description="DUF6818" evidence="4">
    <location>
        <begin position="319"/>
        <end position="396"/>
    </location>
</feature>
<dbReference type="PANTHER" id="PTHR37285">
    <property type="entry name" value="SPORE WALL MATURATION PROTEIN DIT1"/>
    <property type="match status" value="1"/>
</dbReference>
<dbReference type="Proteomes" id="UP000018817">
    <property type="component" value="Unassembled WGS sequence"/>
</dbReference>
<dbReference type="Gene3D" id="3.60.130.10">
    <property type="entry name" value="Clavaminate synthase-like"/>
    <property type="match status" value="1"/>
</dbReference>
<dbReference type="OrthoDB" id="10021843at2759"/>
<reference evidence="6" key="1">
    <citation type="submission" date="2011-12" db="EMBL/GenBank/DDBJ databases">
        <authorList>
            <consortium name="The Broad Institute Genome Sequencing Platform"/>
            <person name="Russ C."/>
            <person name="Tyler B."/>
            <person name="Panabieres F."/>
            <person name="Shan W."/>
            <person name="Tripathy S."/>
            <person name="Grunwald N."/>
            <person name="Machado M."/>
            <person name="Young S.K."/>
            <person name="Zeng Q."/>
            <person name="Gargeya S."/>
            <person name="Fitzgerald M."/>
            <person name="Haas B."/>
            <person name="Abouelleil A."/>
            <person name="Alvarado L."/>
            <person name="Arachchi H.M."/>
            <person name="Berlin A."/>
            <person name="Chapman S.B."/>
            <person name="Gearin G."/>
            <person name="Goldberg J."/>
            <person name="Griggs A."/>
            <person name="Gujja S."/>
            <person name="Hansen M."/>
            <person name="Heiman D."/>
            <person name="Howarth C."/>
            <person name="Larimer J."/>
            <person name="Lui A."/>
            <person name="MacDonald P.J.P."/>
            <person name="McCowen C."/>
            <person name="Montmayeur A."/>
            <person name="Murphy C."/>
            <person name="Neiman D."/>
            <person name="Pearson M."/>
            <person name="Priest M."/>
            <person name="Roberts A."/>
            <person name="Saif S."/>
            <person name="Shea T."/>
            <person name="Sisk P."/>
            <person name="Stolte C."/>
            <person name="Sykes S."/>
            <person name="Wortman J."/>
            <person name="Nusbaum C."/>
            <person name="Birren B."/>
        </authorList>
    </citation>
    <scope>NUCLEOTIDE SEQUENCE [LARGE SCALE GENOMIC DNA]</scope>
    <source>
        <strain evidence="6">INRA-310</strain>
    </source>
</reference>